<dbReference type="GO" id="GO:0016020">
    <property type="term" value="C:membrane"/>
    <property type="evidence" value="ECO:0007669"/>
    <property type="project" value="UniProtKB-SubCell"/>
</dbReference>
<gene>
    <name evidence="7" type="ORF">E9934_01450</name>
</gene>
<evidence type="ECO:0000313" key="7">
    <source>
        <dbReference type="EMBL" id="THV18329.1"/>
    </source>
</evidence>
<dbReference type="InterPro" id="IPR012902">
    <property type="entry name" value="N_methyl_site"/>
</dbReference>
<dbReference type="PANTHER" id="PTHR30093">
    <property type="entry name" value="GENERAL SECRETION PATHWAY PROTEIN G"/>
    <property type="match status" value="1"/>
</dbReference>
<keyword evidence="5 6" id="KW-0472">Membrane</keyword>
<comment type="caution">
    <text evidence="7">The sequence shown here is derived from an EMBL/GenBank/DDBJ whole genome shotgun (WGS) entry which is preliminary data.</text>
</comment>
<sequence length="121" mass="12684">MRNTLDRLQARRRDDAGFTLIELLIVIVILGVLAAVVVFSVRGITDRGDESACKANLKTAETAVEAYYAKVGSNPASLAVLVPDYLKSDPSDSVDPGAVDAKVRVGYTAATGVVTPGTSCD</sequence>
<dbReference type="AlphaFoldDB" id="A0A4S8NSS4"/>
<dbReference type="Gene3D" id="3.30.700.10">
    <property type="entry name" value="Glycoprotein, Type 4 Pilin"/>
    <property type="match status" value="1"/>
</dbReference>
<reference evidence="7 8" key="1">
    <citation type="journal article" date="2009" name="Int. J. Syst. Evol. Microbiol.">
        <title>Nocardioides caeni sp. nov., isolated from wastewater.</title>
        <authorList>
            <person name="Yoon J.H."/>
            <person name="Kang S.J."/>
            <person name="Park S."/>
            <person name="Kim W."/>
            <person name="Oh T.K."/>
        </authorList>
    </citation>
    <scope>NUCLEOTIDE SEQUENCE [LARGE SCALE GENOMIC DNA]</scope>
    <source>
        <strain evidence="7 8">DSM 23134</strain>
    </source>
</reference>
<dbReference type="Proteomes" id="UP000307087">
    <property type="component" value="Unassembled WGS sequence"/>
</dbReference>
<name>A0A4S8NSS4_9ACTN</name>
<keyword evidence="2" id="KW-0488">Methylation</keyword>
<evidence type="ECO:0000256" key="2">
    <source>
        <dbReference type="ARBA" id="ARBA00022481"/>
    </source>
</evidence>
<dbReference type="EMBL" id="STGW01000001">
    <property type="protein sequence ID" value="THV18329.1"/>
    <property type="molecule type" value="Genomic_DNA"/>
</dbReference>
<dbReference type="NCBIfam" id="TIGR02532">
    <property type="entry name" value="IV_pilin_GFxxxE"/>
    <property type="match status" value="1"/>
</dbReference>
<evidence type="ECO:0000256" key="3">
    <source>
        <dbReference type="ARBA" id="ARBA00022692"/>
    </source>
</evidence>
<accession>A0A4S8NSS4</accession>
<keyword evidence="8" id="KW-1185">Reference proteome</keyword>
<evidence type="ECO:0000256" key="4">
    <source>
        <dbReference type="ARBA" id="ARBA00022989"/>
    </source>
</evidence>
<evidence type="ECO:0000256" key="1">
    <source>
        <dbReference type="ARBA" id="ARBA00004167"/>
    </source>
</evidence>
<keyword evidence="3 6" id="KW-0812">Transmembrane</keyword>
<proteinExistence type="predicted"/>
<dbReference type="SUPFAM" id="SSF54523">
    <property type="entry name" value="Pili subunits"/>
    <property type="match status" value="1"/>
</dbReference>
<organism evidence="7 8">
    <name type="scientific">Nocardioides caeni</name>
    <dbReference type="NCBI Taxonomy" id="574700"/>
    <lineage>
        <taxon>Bacteria</taxon>
        <taxon>Bacillati</taxon>
        <taxon>Actinomycetota</taxon>
        <taxon>Actinomycetes</taxon>
        <taxon>Propionibacteriales</taxon>
        <taxon>Nocardioidaceae</taxon>
        <taxon>Nocardioides</taxon>
    </lineage>
</organism>
<evidence type="ECO:0000313" key="8">
    <source>
        <dbReference type="Proteomes" id="UP000307087"/>
    </source>
</evidence>
<comment type="subcellular location">
    <subcellularLocation>
        <location evidence="1">Membrane</location>
        <topology evidence="1">Single-pass membrane protein</topology>
    </subcellularLocation>
</comment>
<dbReference type="OrthoDB" id="3826845at2"/>
<dbReference type="PANTHER" id="PTHR30093:SF44">
    <property type="entry name" value="TYPE II SECRETION SYSTEM CORE PROTEIN G"/>
    <property type="match status" value="1"/>
</dbReference>
<evidence type="ECO:0000256" key="5">
    <source>
        <dbReference type="ARBA" id="ARBA00023136"/>
    </source>
</evidence>
<keyword evidence="4 6" id="KW-1133">Transmembrane helix</keyword>
<dbReference type="GO" id="GO:0015628">
    <property type="term" value="P:protein secretion by the type II secretion system"/>
    <property type="evidence" value="ECO:0007669"/>
    <property type="project" value="InterPro"/>
</dbReference>
<dbReference type="PRINTS" id="PR00813">
    <property type="entry name" value="BCTERIALGSPG"/>
</dbReference>
<evidence type="ECO:0000256" key="6">
    <source>
        <dbReference type="SAM" id="Phobius"/>
    </source>
</evidence>
<dbReference type="InterPro" id="IPR045584">
    <property type="entry name" value="Pilin-like"/>
</dbReference>
<dbReference type="PROSITE" id="PS00409">
    <property type="entry name" value="PROKAR_NTER_METHYL"/>
    <property type="match status" value="1"/>
</dbReference>
<feature type="transmembrane region" description="Helical" evidence="6">
    <location>
        <begin position="20"/>
        <end position="41"/>
    </location>
</feature>
<dbReference type="RefSeq" id="WP_136561044.1">
    <property type="nucleotide sequence ID" value="NZ_BAABLS010000002.1"/>
</dbReference>
<dbReference type="Pfam" id="PF07963">
    <property type="entry name" value="N_methyl"/>
    <property type="match status" value="1"/>
</dbReference>
<dbReference type="InterPro" id="IPR000983">
    <property type="entry name" value="Bac_GSPG_pilin"/>
</dbReference>
<dbReference type="GO" id="GO:0015627">
    <property type="term" value="C:type II protein secretion system complex"/>
    <property type="evidence" value="ECO:0007669"/>
    <property type="project" value="InterPro"/>
</dbReference>
<protein>
    <submittedName>
        <fullName evidence="7">Prepilin-type N-terminal cleavage/methylation domain-containing protein</fullName>
    </submittedName>
</protein>